<evidence type="ECO:0000256" key="1">
    <source>
        <dbReference type="SAM" id="Phobius"/>
    </source>
</evidence>
<accession>A0A8H4QKR3</accession>
<proteinExistence type="predicted"/>
<comment type="caution">
    <text evidence="2">The sequence shown here is derived from an EMBL/GenBank/DDBJ whole genome shotgun (WGS) entry which is preliminary data.</text>
</comment>
<dbReference type="AlphaFoldDB" id="A0A8H4QKR3"/>
<dbReference type="Proteomes" id="UP000521872">
    <property type="component" value="Unassembled WGS sequence"/>
</dbReference>
<protein>
    <submittedName>
        <fullName evidence="2">Uncharacterized protein</fullName>
    </submittedName>
</protein>
<dbReference type="EMBL" id="JAACJL010000046">
    <property type="protein sequence ID" value="KAF4612917.1"/>
    <property type="molecule type" value="Genomic_DNA"/>
</dbReference>
<keyword evidence="3" id="KW-1185">Reference proteome</keyword>
<evidence type="ECO:0000313" key="3">
    <source>
        <dbReference type="Proteomes" id="UP000521872"/>
    </source>
</evidence>
<organism evidence="2 3">
    <name type="scientific">Agrocybe pediades</name>
    <dbReference type="NCBI Taxonomy" id="84607"/>
    <lineage>
        <taxon>Eukaryota</taxon>
        <taxon>Fungi</taxon>
        <taxon>Dikarya</taxon>
        <taxon>Basidiomycota</taxon>
        <taxon>Agaricomycotina</taxon>
        <taxon>Agaricomycetes</taxon>
        <taxon>Agaricomycetidae</taxon>
        <taxon>Agaricales</taxon>
        <taxon>Agaricineae</taxon>
        <taxon>Strophariaceae</taxon>
        <taxon>Agrocybe</taxon>
    </lineage>
</organism>
<evidence type="ECO:0000313" key="2">
    <source>
        <dbReference type="EMBL" id="KAF4612917.1"/>
    </source>
</evidence>
<keyword evidence="1" id="KW-0812">Transmembrane</keyword>
<name>A0A8H4QKR3_9AGAR</name>
<gene>
    <name evidence="2" type="ORF">D9613_010725</name>
</gene>
<reference evidence="2 3" key="1">
    <citation type="submission" date="2019-12" db="EMBL/GenBank/DDBJ databases">
        <authorList>
            <person name="Floudas D."/>
            <person name="Bentzer J."/>
            <person name="Ahren D."/>
            <person name="Johansson T."/>
            <person name="Persson P."/>
            <person name="Tunlid A."/>
        </authorList>
    </citation>
    <scope>NUCLEOTIDE SEQUENCE [LARGE SCALE GENOMIC DNA]</scope>
    <source>
        <strain evidence="2 3">CBS 102.39</strain>
    </source>
</reference>
<keyword evidence="1" id="KW-1133">Transmembrane helix</keyword>
<keyword evidence="1" id="KW-0472">Membrane</keyword>
<sequence length="165" mass="18065">MTGTSAILAGTAFVIATSLVGLAAYGVLWGTKTDLGVDDVPASFRFAHAIDFLYDLSEPAILNTSRSRDGGRDSFCVKSCPSHLPIILSFNYSSSNLAYTDNRNQNRHEKRSKSDEARGLSILVCGRSATTKPEEEAKVWIEGRSTDRDRIEKSVRHRFTSSSGM</sequence>
<feature type="transmembrane region" description="Helical" evidence="1">
    <location>
        <begin position="6"/>
        <end position="28"/>
    </location>
</feature>